<comment type="caution">
    <text evidence="1">The sequence shown here is derived from an EMBL/GenBank/DDBJ whole genome shotgun (WGS) entry which is preliminary data.</text>
</comment>
<evidence type="ECO:0000313" key="2">
    <source>
        <dbReference type="Proteomes" id="UP000807769"/>
    </source>
</evidence>
<proteinExistence type="predicted"/>
<dbReference type="OrthoDB" id="10443271at2759"/>
<protein>
    <submittedName>
        <fullName evidence="1">Uncharacterized protein</fullName>
    </submittedName>
</protein>
<name>A0A9P7DKR0_9AGAM</name>
<dbReference type="EMBL" id="JABBWG010000217">
    <property type="protein sequence ID" value="KAG1797295.1"/>
    <property type="molecule type" value="Genomic_DNA"/>
</dbReference>
<sequence length="375" mass="42571">MTGFYRYPYDSSTESNTVELIHDTFQSLSDWDGFMVDGYDSVTIDTHIYQMFSDELPTTIPNTSRRHAVMGLASRHHEAESHHHHHEAGSFLRHVHCAIMALGLWEGHAVVFVLTPLRRKIQAMSRSFFLMGPSCGSITIMKLSLTITTTKLDLSSGVSTMPSWPLAYGKVMLLHSFLRVELKHLEHEHQRLLQWKMFKDRMRALEQQQLILQSQRPETLSKAVSSRGQSPGGLCISNAQCHSRRSCPLWTFTGPSRSSQTPNHQDNNINFKIVTLHSHSVLTLAPQDPLQSLPQPQWDLQVHLPSHILIHLCECTSGSLCPPAFSLLPTTHVGVHRSWFICHSSVINEQTMSQSLRTYQITLKIFVQTSIEFES</sequence>
<dbReference type="AlphaFoldDB" id="A0A9P7DKR0"/>
<dbReference type="Proteomes" id="UP000807769">
    <property type="component" value="Unassembled WGS sequence"/>
</dbReference>
<gene>
    <name evidence="1" type="ORF">BJ212DRAFT_1489006</name>
</gene>
<keyword evidence="2" id="KW-1185">Reference proteome</keyword>
<dbReference type="RefSeq" id="XP_041185474.1">
    <property type="nucleotide sequence ID" value="XM_041341394.1"/>
</dbReference>
<accession>A0A9P7DKR0</accession>
<evidence type="ECO:0000313" key="1">
    <source>
        <dbReference type="EMBL" id="KAG1797295.1"/>
    </source>
</evidence>
<reference evidence="1" key="1">
    <citation type="journal article" date="2020" name="New Phytol.">
        <title>Comparative genomics reveals dynamic genome evolution in host specialist ectomycorrhizal fungi.</title>
        <authorList>
            <person name="Lofgren L.A."/>
            <person name="Nguyen N.H."/>
            <person name="Vilgalys R."/>
            <person name="Ruytinx J."/>
            <person name="Liao H.L."/>
            <person name="Branco S."/>
            <person name="Kuo A."/>
            <person name="LaButti K."/>
            <person name="Lipzen A."/>
            <person name="Andreopoulos W."/>
            <person name="Pangilinan J."/>
            <person name="Riley R."/>
            <person name="Hundley H."/>
            <person name="Na H."/>
            <person name="Barry K."/>
            <person name="Grigoriev I.V."/>
            <person name="Stajich J.E."/>
            <person name="Kennedy P.G."/>
        </authorList>
    </citation>
    <scope>NUCLEOTIDE SEQUENCE</scope>
    <source>
        <strain evidence="1">MN1</strain>
    </source>
</reference>
<organism evidence="1 2">
    <name type="scientific">Suillus subaureus</name>
    <dbReference type="NCBI Taxonomy" id="48587"/>
    <lineage>
        <taxon>Eukaryota</taxon>
        <taxon>Fungi</taxon>
        <taxon>Dikarya</taxon>
        <taxon>Basidiomycota</taxon>
        <taxon>Agaricomycotina</taxon>
        <taxon>Agaricomycetes</taxon>
        <taxon>Agaricomycetidae</taxon>
        <taxon>Boletales</taxon>
        <taxon>Suillineae</taxon>
        <taxon>Suillaceae</taxon>
        <taxon>Suillus</taxon>
    </lineage>
</organism>
<dbReference type="GeneID" id="64635410"/>